<proteinExistence type="inferred from homology"/>
<protein>
    <submittedName>
        <fullName evidence="11">Class V aminotransferase</fullName>
    </submittedName>
</protein>
<dbReference type="PROSITE" id="PS00595">
    <property type="entry name" value="AA_TRANSFER_CLASS_5"/>
    <property type="match status" value="1"/>
</dbReference>
<dbReference type="RefSeq" id="WP_126991219.1">
    <property type="nucleotide sequence ID" value="NZ_JTFC01000033.1"/>
</dbReference>
<comment type="caution">
    <text evidence="11">The sequence shown here is derived from an EMBL/GenBank/DDBJ whole genome shotgun (WGS) entry which is preliminary data.</text>
</comment>
<evidence type="ECO:0000313" key="12">
    <source>
        <dbReference type="Proteomes" id="UP000288623"/>
    </source>
</evidence>
<dbReference type="PIRSF" id="PIRSF000524">
    <property type="entry name" value="SPT"/>
    <property type="match status" value="1"/>
</dbReference>
<dbReference type="OrthoDB" id="389074at2"/>
<name>A0A433RRH8_9BACL</name>
<gene>
    <name evidence="11" type="ORF">QI30_13905</name>
</gene>
<dbReference type="GO" id="GO:0008453">
    <property type="term" value="F:alanine-glyoxylate transaminase activity"/>
    <property type="evidence" value="ECO:0007669"/>
    <property type="project" value="TreeGrafter"/>
</dbReference>
<comment type="cofactor">
    <cofactor evidence="1 7 9">
        <name>pyridoxal 5'-phosphate</name>
        <dbReference type="ChEBI" id="CHEBI:597326"/>
    </cofactor>
</comment>
<dbReference type="Pfam" id="PF00266">
    <property type="entry name" value="Aminotran_5"/>
    <property type="match status" value="1"/>
</dbReference>
<organism evidence="11 12">
    <name type="scientific">Candidatus Kurthia intestinigallinarum</name>
    <dbReference type="NCBI Taxonomy" id="1562256"/>
    <lineage>
        <taxon>Bacteria</taxon>
        <taxon>Bacillati</taxon>
        <taxon>Bacillota</taxon>
        <taxon>Bacilli</taxon>
        <taxon>Bacillales</taxon>
        <taxon>Caryophanaceae</taxon>
        <taxon>Kurthia</taxon>
    </lineage>
</organism>
<keyword evidence="3 11" id="KW-0032">Aminotransferase</keyword>
<keyword evidence="5 7" id="KW-0663">Pyridoxal phosphate</keyword>
<dbReference type="FunFam" id="3.40.640.10:FF:000027">
    <property type="entry name" value="Serine--pyruvate aminotransferase, mitochondrial"/>
    <property type="match status" value="1"/>
</dbReference>
<dbReference type="GO" id="GO:0019265">
    <property type="term" value="P:glycine biosynthetic process, by transamination of glyoxylate"/>
    <property type="evidence" value="ECO:0007669"/>
    <property type="project" value="TreeGrafter"/>
</dbReference>
<accession>A0A433RRH8</accession>
<evidence type="ECO:0000259" key="10">
    <source>
        <dbReference type="Pfam" id="PF00266"/>
    </source>
</evidence>
<evidence type="ECO:0000256" key="4">
    <source>
        <dbReference type="ARBA" id="ARBA00022679"/>
    </source>
</evidence>
<feature type="domain" description="Aminotransferase class V" evidence="10">
    <location>
        <begin position="24"/>
        <end position="328"/>
    </location>
</feature>
<evidence type="ECO:0000256" key="1">
    <source>
        <dbReference type="ARBA" id="ARBA00001933"/>
    </source>
</evidence>
<dbReference type="InterPro" id="IPR024169">
    <property type="entry name" value="SP_NH2Trfase/AEP_transaminase"/>
</dbReference>
<dbReference type="Gene3D" id="3.90.1150.10">
    <property type="entry name" value="Aspartate Aminotransferase, domain 1"/>
    <property type="match status" value="1"/>
</dbReference>
<dbReference type="InterPro" id="IPR015422">
    <property type="entry name" value="PyrdxlP-dep_Trfase_small"/>
</dbReference>
<evidence type="ECO:0000256" key="9">
    <source>
        <dbReference type="RuleBase" id="RU004504"/>
    </source>
</evidence>
<comment type="similarity">
    <text evidence="2 8">Belongs to the class-V pyridoxal-phosphate-dependent aminotransferase family.</text>
</comment>
<evidence type="ECO:0000256" key="7">
    <source>
        <dbReference type="PIRSR" id="PIRSR000524-50"/>
    </source>
</evidence>
<feature type="binding site" evidence="6">
    <location>
        <position position="337"/>
    </location>
    <ligand>
        <name>substrate</name>
    </ligand>
</feature>
<evidence type="ECO:0000256" key="2">
    <source>
        <dbReference type="ARBA" id="ARBA00009236"/>
    </source>
</evidence>
<evidence type="ECO:0000256" key="8">
    <source>
        <dbReference type="RuleBase" id="RU004075"/>
    </source>
</evidence>
<feature type="modified residue" description="N6-(pyridoxal phosphate)lysine" evidence="7">
    <location>
        <position position="194"/>
    </location>
</feature>
<dbReference type="InterPro" id="IPR020578">
    <property type="entry name" value="Aminotrans_V_PyrdxlP_BS"/>
</dbReference>
<dbReference type="EMBL" id="JTFC01000033">
    <property type="protein sequence ID" value="RUS53793.1"/>
    <property type="molecule type" value="Genomic_DNA"/>
</dbReference>
<dbReference type="GO" id="GO:0004760">
    <property type="term" value="F:L-serine-pyruvate transaminase activity"/>
    <property type="evidence" value="ECO:0007669"/>
    <property type="project" value="TreeGrafter"/>
</dbReference>
<dbReference type="AlphaFoldDB" id="A0A433RRH8"/>
<dbReference type="PANTHER" id="PTHR21152">
    <property type="entry name" value="AMINOTRANSFERASE CLASS V"/>
    <property type="match status" value="1"/>
</dbReference>
<dbReference type="InterPro" id="IPR000192">
    <property type="entry name" value="Aminotrans_V_dom"/>
</dbReference>
<dbReference type="InterPro" id="IPR015421">
    <property type="entry name" value="PyrdxlP-dep_Trfase_major"/>
</dbReference>
<evidence type="ECO:0000256" key="6">
    <source>
        <dbReference type="PIRSR" id="PIRSR000524-1"/>
    </source>
</evidence>
<keyword evidence="12" id="KW-1185">Reference proteome</keyword>
<dbReference type="PANTHER" id="PTHR21152:SF40">
    <property type="entry name" value="ALANINE--GLYOXYLATE AMINOTRANSFERASE"/>
    <property type="match status" value="1"/>
</dbReference>
<evidence type="ECO:0000313" key="11">
    <source>
        <dbReference type="EMBL" id="RUS53793.1"/>
    </source>
</evidence>
<dbReference type="SUPFAM" id="SSF53383">
    <property type="entry name" value="PLP-dependent transferases"/>
    <property type="match status" value="1"/>
</dbReference>
<dbReference type="Gene3D" id="3.40.640.10">
    <property type="entry name" value="Type I PLP-dependent aspartate aminotransferase-like (Major domain)"/>
    <property type="match status" value="1"/>
</dbReference>
<keyword evidence="4 11" id="KW-0808">Transferase</keyword>
<dbReference type="InterPro" id="IPR015424">
    <property type="entry name" value="PyrdxlP-dep_Trfase"/>
</dbReference>
<sequence length="390" mass="42664">MLQDYQVLRIPGPTPVPPRVNRAMTQSMAGHHAPQTYQIIQNIKPRLKNFFGTSQDILMIAGSGTSSLEAAVVNVTTKGDKVLVLSTGVFGHRFTEICESYELDVDEFTTEWGQPFPLDEVIEHIKQHSDIKAVFSTFCETSTGVLNPVGELAKAVHAINDDIIVIADGVSAVACAETKMDEWGLDIVVTGSQKGFMLPTGLAFIAVSDRAWKAIEQNDTKGYYLDLTKHRDALEKGNTPFTPALGLFHGLDAVLDQLEEEGVEEVYARHTLMRDMTRAALKALDVNLLVEDAYASPSVTAVAPTDFDAQAFRKVLKEDFNIDVASGLDKMTDTIFRIGHMGYCSPADVLQYISAFEIALTKVGKTIELGAGTRAAQEIYLQKTTTTVTQ</sequence>
<evidence type="ECO:0000256" key="5">
    <source>
        <dbReference type="ARBA" id="ARBA00022898"/>
    </source>
</evidence>
<evidence type="ECO:0000256" key="3">
    <source>
        <dbReference type="ARBA" id="ARBA00022576"/>
    </source>
</evidence>
<dbReference type="Proteomes" id="UP000288623">
    <property type="component" value="Unassembled WGS sequence"/>
</dbReference>
<reference evidence="11 12" key="1">
    <citation type="submission" date="2014-11" db="EMBL/GenBank/DDBJ databases">
        <title>Genome sequence and analysis of novel Kurthia sp.</title>
        <authorList>
            <person name="Lawson J.N."/>
            <person name="Gonzalez J.E."/>
            <person name="Rinauldi L."/>
            <person name="Xuan Z."/>
            <person name="Firman A."/>
            <person name="Shaddox L."/>
            <person name="Trudeau A."/>
            <person name="Shah S."/>
            <person name="Reiman D."/>
        </authorList>
    </citation>
    <scope>NUCLEOTIDE SEQUENCE [LARGE SCALE GENOMIC DNA]</scope>
    <source>
        <strain evidence="11 12">3B1D</strain>
    </source>
</reference>